<dbReference type="Pfam" id="PF05936">
    <property type="entry name" value="T6SS_VasE"/>
    <property type="match status" value="1"/>
</dbReference>
<dbReference type="OrthoDB" id="9775333at2"/>
<keyword evidence="2" id="KW-1185">Reference proteome</keyword>
<dbReference type="PANTHER" id="PTHR35566:SF1">
    <property type="entry name" value="TYPE VI SECRETION SYSTEM BASEPLATE COMPONENT TSSK1"/>
    <property type="match status" value="1"/>
</dbReference>
<comment type="caution">
    <text evidence="1">The sequence shown here is derived from an EMBL/GenBank/DDBJ whole genome shotgun (WGS) entry which is preliminary data.</text>
</comment>
<accession>A0A084ZNI1</accession>
<sequence length="451" mass="50417">MLLKQRVAWVEGMLMEPQHFQQQERHLEYLIDMRARSLSAQAWGFHRLSINQGLLDQGKVAISKARGVFPDGTPFCLGDDDPLPLPFEPGENCQGNVICLSTPMDLLGNTFIDLTRSKGKSRFGVIEAEIPDRNHGIATEGTPLLASMQLGQLQSSLNFRNAISDAETLLPVAYIKERTRDGRLILDDKFLPPMIDFRATGWIESATTELLGLLLQRLEAVYRPDVPLSIGGLSELLELLLLQSLSEYNLQLNHLLSLPQVHPEVLFHTLLGLLGRLSTIPGGEKAWGRQDLIYSHNEPHNGYFTLFAALRRALSLVIEAPAVALPFSERGDNIYLCQNDPQLRLEKLIFTVTTNLPADTVRTYFPAQTKLGPVEKIVQLIDLQLPGVRMLPMASPPRHIPYYPNSVYFEVDNADAMYREMMAGSAIALSIVGDFPELRFEAWGLRQGRVG</sequence>
<evidence type="ECO:0000313" key="2">
    <source>
        <dbReference type="Proteomes" id="UP000028630"/>
    </source>
</evidence>
<proteinExistence type="predicted"/>
<protein>
    <submittedName>
        <fullName evidence="1">ImpJ/VasE family protein</fullName>
    </submittedName>
</protein>
<dbReference type="eggNOG" id="COG3522">
    <property type="taxonomic scope" value="Bacteria"/>
</dbReference>
<name>A0A084ZNI1_9ENTR</name>
<dbReference type="EMBL" id="JMTB01000118">
    <property type="protein sequence ID" value="KFB99025.1"/>
    <property type="molecule type" value="Genomic_DNA"/>
</dbReference>
<dbReference type="RefSeq" id="WP_038162317.1">
    <property type="nucleotide sequence ID" value="NZ_JMTB01000118.1"/>
</dbReference>
<gene>
    <name evidence="1" type="ORF">GTGU_04352</name>
</gene>
<evidence type="ECO:0000313" key="1">
    <source>
        <dbReference type="EMBL" id="KFB99025.1"/>
    </source>
</evidence>
<dbReference type="PANTHER" id="PTHR35566">
    <property type="entry name" value="BLR3599 PROTEIN"/>
    <property type="match status" value="1"/>
</dbReference>
<organism evidence="1 2">
    <name type="scientific">Trabulsiella guamensis ATCC 49490</name>
    <dbReference type="NCBI Taxonomy" id="1005994"/>
    <lineage>
        <taxon>Bacteria</taxon>
        <taxon>Pseudomonadati</taxon>
        <taxon>Pseudomonadota</taxon>
        <taxon>Gammaproteobacteria</taxon>
        <taxon>Enterobacterales</taxon>
        <taxon>Enterobacteriaceae</taxon>
        <taxon>Trabulsiella</taxon>
    </lineage>
</organism>
<reference evidence="2" key="1">
    <citation type="submission" date="2014-05" db="EMBL/GenBank/DDBJ databases">
        <title>ATOL: Assembling a taxonomically balanced genome-scale reconstruction of the evolutionary history of the Enterobacteriaceae.</title>
        <authorList>
            <person name="Plunkett G. III"/>
            <person name="Neeno-Eckwall E.C."/>
            <person name="Glasner J.D."/>
            <person name="Perna N.T."/>
        </authorList>
    </citation>
    <scope>NUCLEOTIDE SEQUENCE [LARGE SCALE GENOMIC DNA]</scope>
    <source>
        <strain evidence="2">ATCC 49490</strain>
    </source>
</reference>
<dbReference type="InterPro" id="IPR010263">
    <property type="entry name" value="T6SS_TssK"/>
</dbReference>
<dbReference type="NCBIfam" id="TIGR03353">
    <property type="entry name" value="VI_chp_4"/>
    <property type="match status" value="1"/>
</dbReference>
<dbReference type="AlphaFoldDB" id="A0A084ZNI1"/>
<dbReference type="Proteomes" id="UP000028630">
    <property type="component" value="Unassembled WGS sequence"/>
</dbReference>